<dbReference type="PATRIC" id="fig|999408.3.peg.1349"/>
<dbReference type="InterPro" id="IPR029069">
    <property type="entry name" value="HotDog_dom_sf"/>
</dbReference>
<dbReference type="InterPro" id="IPR006684">
    <property type="entry name" value="YbgC/YbaW"/>
</dbReference>
<keyword evidence="2 3" id="KW-0378">Hydrolase</keyword>
<dbReference type="SUPFAM" id="SSF54637">
    <property type="entry name" value="Thioesterase/thiol ester dehydrase-isomerase"/>
    <property type="match status" value="1"/>
</dbReference>
<dbReference type="PANTHER" id="PTHR31793">
    <property type="entry name" value="4-HYDROXYBENZOYL-COA THIOESTERASE FAMILY MEMBER"/>
    <property type="match status" value="1"/>
</dbReference>
<proteinExistence type="inferred from homology"/>
<organism evidence="3 4">
    <name type="scientific">[Clostridium] clostridioforme 90A8</name>
    <dbReference type="NCBI Taxonomy" id="999408"/>
    <lineage>
        <taxon>Bacteria</taxon>
        <taxon>Bacillati</taxon>
        <taxon>Bacillota</taxon>
        <taxon>Clostridia</taxon>
        <taxon>Lachnospirales</taxon>
        <taxon>Lachnospiraceae</taxon>
        <taxon>Enterocloster</taxon>
    </lineage>
</organism>
<dbReference type="Proteomes" id="UP000013085">
    <property type="component" value="Unassembled WGS sequence"/>
</dbReference>
<comment type="caution">
    <text evidence="3">The sequence shown here is derived from an EMBL/GenBank/DDBJ whole genome shotgun (WGS) entry which is preliminary data.</text>
</comment>
<dbReference type="HOGENOM" id="CLU_101141_3_3_9"/>
<evidence type="ECO:0000313" key="4">
    <source>
        <dbReference type="Proteomes" id="UP000013085"/>
    </source>
</evidence>
<protein>
    <submittedName>
        <fullName evidence="3">YbgC/YbaW family acyl-CoA thioester hydrolase</fullName>
    </submittedName>
</protein>
<evidence type="ECO:0000256" key="1">
    <source>
        <dbReference type="ARBA" id="ARBA00005953"/>
    </source>
</evidence>
<reference evidence="3 4" key="1">
    <citation type="submission" date="2013-01" db="EMBL/GenBank/DDBJ databases">
        <title>The Genome Sequence of Clostridium clostridioforme 90A8.</title>
        <authorList>
            <consortium name="The Broad Institute Genome Sequencing Platform"/>
            <person name="Earl A."/>
            <person name="Ward D."/>
            <person name="Feldgarden M."/>
            <person name="Gevers D."/>
            <person name="Courvalin P."/>
            <person name="Lambert T."/>
            <person name="Walker B."/>
            <person name="Young S.K."/>
            <person name="Zeng Q."/>
            <person name="Gargeya S."/>
            <person name="Fitzgerald M."/>
            <person name="Haas B."/>
            <person name="Abouelleil A."/>
            <person name="Alvarado L."/>
            <person name="Arachchi H.M."/>
            <person name="Berlin A.M."/>
            <person name="Chapman S.B."/>
            <person name="Dewar J."/>
            <person name="Goldberg J."/>
            <person name="Griggs A."/>
            <person name="Gujja S."/>
            <person name="Hansen M."/>
            <person name="Howarth C."/>
            <person name="Imamovic A."/>
            <person name="Larimer J."/>
            <person name="McCowan C."/>
            <person name="Murphy C."/>
            <person name="Neiman D."/>
            <person name="Pearson M."/>
            <person name="Priest M."/>
            <person name="Roberts A."/>
            <person name="Saif S."/>
            <person name="Shea T."/>
            <person name="Sisk P."/>
            <person name="Sykes S."/>
            <person name="Wortman J."/>
            <person name="Nusbaum C."/>
            <person name="Birren B."/>
        </authorList>
    </citation>
    <scope>NUCLEOTIDE SEQUENCE [LARGE SCALE GENOMIC DNA]</scope>
    <source>
        <strain evidence="3 4">90A8</strain>
    </source>
</reference>
<sequence length="154" mass="18087">MLPKRKLLPADTRDMTDEGFALWYQDQMGCVHHSNYIRWMEEARVNLMEQMGCGYKSMEASGIMSPVLEVHCQYRSMVRFDDHVKIHVWVKEYNAIRMTLAYEMRDTATGELKTTGESRHCFLDTEGRPVSLKRSYPQWDTAFRNAVRAQDARQ</sequence>
<evidence type="ECO:0000313" key="3">
    <source>
        <dbReference type="EMBL" id="ENZ18379.1"/>
    </source>
</evidence>
<dbReference type="InterPro" id="IPR050563">
    <property type="entry name" value="4-hydroxybenzoyl-CoA_TE"/>
</dbReference>
<dbReference type="Gene3D" id="3.10.129.10">
    <property type="entry name" value="Hotdog Thioesterase"/>
    <property type="match status" value="1"/>
</dbReference>
<gene>
    <name evidence="3" type="ORF">HMPREF1090_01261</name>
</gene>
<dbReference type="PANTHER" id="PTHR31793:SF27">
    <property type="entry name" value="NOVEL THIOESTERASE SUPERFAMILY DOMAIN AND SAPOSIN A-TYPE DOMAIN CONTAINING PROTEIN (0610012H03RIK)"/>
    <property type="match status" value="1"/>
</dbReference>
<evidence type="ECO:0000256" key="2">
    <source>
        <dbReference type="ARBA" id="ARBA00022801"/>
    </source>
</evidence>
<accession>A0A0E2HSH3</accession>
<dbReference type="Pfam" id="PF13279">
    <property type="entry name" value="4HBT_2"/>
    <property type="match status" value="1"/>
</dbReference>
<dbReference type="EMBL" id="AGYR01000010">
    <property type="protein sequence ID" value="ENZ18379.1"/>
    <property type="molecule type" value="Genomic_DNA"/>
</dbReference>
<dbReference type="CDD" id="cd00586">
    <property type="entry name" value="4HBT"/>
    <property type="match status" value="1"/>
</dbReference>
<dbReference type="GO" id="GO:0047617">
    <property type="term" value="F:fatty acyl-CoA hydrolase activity"/>
    <property type="evidence" value="ECO:0007669"/>
    <property type="project" value="TreeGrafter"/>
</dbReference>
<comment type="similarity">
    <text evidence="1">Belongs to the 4-hydroxybenzoyl-CoA thioesterase family.</text>
</comment>
<dbReference type="AlphaFoldDB" id="A0A0E2HSH3"/>
<dbReference type="NCBIfam" id="TIGR00051">
    <property type="entry name" value="YbgC/FadM family acyl-CoA thioesterase"/>
    <property type="match status" value="1"/>
</dbReference>
<name>A0A0E2HSH3_9FIRM</name>